<evidence type="ECO:0000256" key="4">
    <source>
        <dbReference type="ARBA" id="ARBA00038355"/>
    </source>
</evidence>
<evidence type="ECO:0000259" key="6">
    <source>
        <dbReference type="PROSITE" id="PS50969"/>
    </source>
</evidence>
<accession>A0A7S0RHZ6</accession>
<reference evidence="7" key="1">
    <citation type="submission" date="2021-01" db="EMBL/GenBank/DDBJ databases">
        <authorList>
            <person name="Corre E."/>
            <person name="Pelletier E."/>
            <person name="Niang G."/>
            <person name="Scheremetjew M."/>
            <person name="Finn R."/>
            <person name="Kale V."/>
            <person name="Holt S."/>
            <person name="Cochrane G."/>
            <person name="Meng A."/>
            <person name="Brown T."/>
            <person name="Cohen L."/>
        </authorList>
    </citation>
    <scope>NUCLEOTIDE SEQUENCE</scope>
    <source>
        <strain evidence="7">CCMP722</strain>
    </source>
</reference>
<dbReference type="GO" id="GO:0004721">
    <property type="term" value="F:phosphoprotein phosphatase activity"/>
    <property type="evidence" value="ECO:0007669"/>
    <property type="project" value="UniProtKB-KW"/>
</dbReference>
<dbReference type="InterPro" id="IPR050365">
    <property type="entry name" value="TIM50"/>
</dbReference>
<evidence type="ECO:0000256" key="2">
    <source>
        <dbReference type="ARBA" id="ARBA00022912"/>
    </source>
</evidence>
<dbReference type="SMART" id="SM00577">
    <property type="entry name" value="CPDc"/>
    <property type="match status" value="1"/>
</dbReference>
<dbReference type="Gene3D" id="3.40.50.1000">
    <property type="entry name" value="HAD superfamily/HAD-like"/>
    <property type="match status" value="1"/>
</dbReference>
<gene>
    <name evidence="7" type="ORF">POBO1169_LOCUS13549</name>
</gene>
<dbReference type="PANTHER" id="PTHR12210">
    <property type="entry name" value="DULLARD PROTEIN PHOSPHATASE"/>
    <property type="match status" value="1"/>
</dbReference>
<dbReference type="NCBIfam" id="TIGR02251">
    <property type="entry name" value="HIF-SF_euk"/>
    <property type="match status" value="1"/>
</dbReference>
<dbReference type="InterPro" id="IPR023214">
    <property type="entry name" value="HAD_sf"/>
</dbReference>
<feature type="domain" description="FCP1 homology" evidence="6">
    <location>
        <begin position="283"/>
        <end position="442"/>
    </location>
</feature>
<dbReference type="EMBL" id="HBFA01026627">
    <property type="protein sequence ID" value="CAD8677289.1"/>
    <property type="molecule type" value="Transcribed_RNA"/>
</dbReference>
<evidence type="ECO:0000256" key="5">
    <source>
        <dbReference type="SAM" id="MobiDB-lite"/>
    </source>
</evidence>
<dbReference type="PROSITE" id="PS50969">
    <property type="entry name" value="FCP1"/>
    <property type="match status" value="1"/>
</dbReference>
<dbReference type="Pfam" id="PF03031">
    <property type="entry name" value="NIF"/>
    <property type="match status" value="1"/>
</dbReference>
<name>A0A7S0RHZ6_9CHLO</name>
<keyword evidence="2" id="KW-0904">Protein phosphatase</keyword>
<organism evidence="7">
    <name type="scientific">Pyramimonas obovata</name>
    <dbReference type="NCBI Taxonomy" id="1411642"/>
    <lineage>
        <taxon>Eukaryota</taxon>
        <taxon>Viridiplantae</taxon>
        <taxon>Chlorophyta</taxon>
        <taxon>Pyramimonadophyceae</taxon>
        <taxon>Pyramimonadales</taxon>
        <taxon>Pyramimonadaceae</taxon>
        <taxon>Pyramimonas</taxon>
        <taxon>Pyramimonas incertae sedis</taxon>
    </lineage>
</organism>
<dbReference type="InterPro" id="IPR004274">
    <property type="entry name" value="FCP1_dom"/>
</dbReference>
<dbReference type="CDD" id="cd07521">
    <property type="entry name" value="HAD_FCP1-like"/>
    <property type="match status" value="1"/>
</dbReference>
<dbReference type="FunFam" id="3.40.50.1000:FF:000015">
    <property type="entry name" value="CTD small phosphatase-like protein 2"/>
    <property type="match status" value="1"/>
</dbReference>
<feature type="compositionally biased region" description="Acidic residues" evidence="5">
    <location>
        <begin position="217"/>
        <end position="253"/>
    </location>
</feature>
<evidence type="ECO:0000256" key="3">
    <source>
        <dbReference type="ARBA" id="ARBA00037324"/>
    </source>
</evidence>
<evidence type="ECO:0000313" key="7">
    <source>
        <dbReference type="EMBL" id="CAD8677289.1"/>
    </source>
</evidence>
<sequence>MSGAASSKKRRAAPGVHGTNKRRDGRQRNVISKATPPPASKPGITGMADFITSSVRKRVKELSRISTDENTVTTKESSASRGLQATFAKVDFNESSSGTTVAPSGSASCARAADATSAQNGRRATILDSIFSPVFTLFGGPKDTEQDDGVEARQSGLETSKLPEDSENGPQAGPTKAQEKLERAKCETSTSVPEHSGDNVPNKVADVTEGKRTSFPAEEEQPNEEENLCEPDLECETPDDSGEEELEDDEEEEFDPYLFIKRLPPLDQVVDFPRAVLLPPKTRRAPRMTLVLDLDETLVHSTLEDFNKADFTFPVHFNNQEHMVNVRRRPGLDRFMRRVAEKFEVIVFTASQRVYAEQLLNILDPERQLIRHRIFRDSCVFVDGNYLKDLTVLGRDLRHTIIVDNSPQAFGFQVDNGIPIESWFDDSEDIELLELLPFLETLVNVDDVRPHIAQQFGLRERIALICNS</sequence>
<feature type="region of interest" description="Disordered" evidence="5">
    <location>
        <begin position="1"/>
        <end position="46"/>
    </location>
</feature>
<proteinExistence type="inferred from homology"/>
<dbReference type="InterPro" id="IPR011948">
    <property type="entry name" value="Dullard_phosphatase"/>
</dbReference>
<dbReference type="SUPFAM" id="SSF56784">
    <property type="entry name" value="HAD-like"/>
    <property type="match status" value="1"/>
</dbReference>
<dbReference type="AlphaFoldDB" id="A0A7S0RHZ6"/>
<feature type="region of interest" description="Disordered" evidence="5">
    <location>
        <begin position="92"/>
        <end position="253"/>
    </location>
</feature>
<protein>
    <recommendedName>
        <fullName evidence="6">FCP1 homology domain-containing protein</fullName>
    </recommendedName>
</protein>
<feature type="compositionally biased region" description="Polar residues" evidence="5">
    <location>
        <begin position="93"/>
        <end position="103"/>
    </location>
</feature>
<feature type="compositionally biased region" description="Low complexity" evidence="5">
    <location>
        <begin position="104"/>
        <end position="118"/>
    </location>
</feature>
<keyword evidence="1" id="KW-0378">Hydrolase</keyword>
<dbReference type="GO" id="GO:0005634">
    <property type="term" value="C:nucleus"/>
    <property type="evidence" value="ECO:0007669"/>
    <property type="project" value="UniProtKB-ARBA"/>
</dbReference>
<comment type="similarity">
    <text evidence="4">Belongs to the CTDSPL2 family.</text>
</comment>
<feature type="compositionally biased region" description="Basic and acidic residues" evidence="5">
    <location>
        <begin position="177"/>
        <end position="186"/>
    </location>
</feature>
<comment type="function">
    <text evidence="3">Probable phosphatase.</text>
</comment>
<dbReference type="InterPro" id="IPR036412">
    <property type="entry name" value="HAD-like_sf"/>
</dbReference>
<evidence type="ECO:0000256" key="1">
    <source>
        <dbReference type="ARBA" id="ARBA00022801"/>
    </source>
</evidence>